<sequence>MENEELELLEDDEQIVVMTDEEGNEYYYREEMIIPCDDKNFALLVAIDGCDCEDEECECHEEHEEEEPDVYIARIDFDEDGEAVYLDPTEEEFEAVKAAYEAMINSSEE</sequence>
<comment type="caution">
    <text evidence="1">The sequence shown here is derived from an EMBL/GenBank/DDBJ whole genome shotgun (WGS) entry which is preliminary data.</text>
</comment>
<dbReference type="AlphaFoldDB" id="A0A9D1SM65"/>
<dbReference type="InterPro" id="IPR009711">
    <property type="entry name" value="UPF0473"/>
</dbReference>
<accession>A0A9D1SM65</accession>
<dbReference type="EMBL" id="DVNI01000116">
    <property type="protein sequence ID" value="HIU64748.1"/>
    <property type="molecule type" value="Genomic_DNA"/>
</dbReference>
<reference evidence="1" key="2">
    <citation type="journal article" date="2021" name="PeerJ">
        <title>Extensive microbial diversity within the chicken gut microbiome revealed by metagenomics and culture.</title>
        <authorList>
            <person name="Gilroy R."/>
            <person name="Ravi A."/>
            <person name="Getino M."/>
            <person name="Pursley I."/>
            <person name="Horton D.L."/>
            <person name="Alikhan N.F."/>
            <person name="Baker D."/>
            <person name="Gharbi K."/>
            <person name="Hall N."/>
            <person name="Watson M."/>
            <person name="Adriaenssens E.M."/>
            <person name="Foster-Nyarko E."/>
            <person name="Jarju S."/>
            <person name="Secka A."/>
            <person name="Antonio M."/>
            <person name="Oren A."/>
            <person name="Chaudhuri R.R."/>
            <person name="La Ragione R."/>
            <person name="Hildebrand F."/>
            <person name="Pallen M.J."/>
        </authorList>
    </citation>
    <scope>NUCLEOTIDE SEQUENCE</scope>
    <source>
        <strain evidence="1">CHK160-1198</strain>
    </source>
</reference>
<organism evidence="1 2">
    <name type="scientific">Candidatus Avacidaminococcus intestinavium</name>
    <dbReference type="NCBI Taxonomy" id="2840684"/>
    <lineage>
        <taxon>Bacteria</taxon>
        <taxon>Bacillati</taxon>
        <taxon>Bacillota</taxon>
        <taxon>Negativicutes</taxon>
        <taxon>Acidaminococcales</taxon>
        <taxon>Acidaminococcaceae</taxon>
        <taxon>Acidaminococcaceae incertae sedis</taxon>
        <taxon>Candidatus Avacidaminococcus</taxon>
    </lineage>
</organism>
<protein>
    <submittedName>
        <fullName evidence="1">DUF1292 domain-containing protein</fullName>
    </submittedName>
</protein>
<evidence type="ECO:0000313" key="1">
    <source>
        <dbReference type="EMBL" id="HIU64748.1"/>
    </source>
</evidence>
<evidence type="ECO:0000313" key="2">
    <source>
        <dbReference type="Proteomes" id="UP000824099"/>
    </source>
</evidence>
<dbReference type="Pfam" id="PF06949">
    <property type="entry name" value="DUF1292"/>
    <property type="match status" value="1"/>
</dbReference>
<proteinExistence type="predicted"/>
<gene>
    <name evidence="1" type="ORF">IAB06_06935</name>
</gene>
<name>A0A9D1SM65_9FIRM</name>
<dbReference type="Proteomes" id="UP000824099">
    <property type="component" value="Unassembled WGS sequence"/>
</dbReference>
<reference evidence="1" key="1">
    <citation type="submission" date="2020-10" db="EMBL/GenBank/DDBJ databases">
        <authorList>
            <person name="Gilroy R."/>
        </authorList>
    </citation>
    <scope>NUCLEOTIDE SEQUENCE</scope>
    <source>
        <strain evidence="1">CHK160-1198</strain>
    </source>
</reference>